<dbReference type="Proteomes" id="UP001175226">
    <property type="component" value="Unassembled WGS sequence"/>
</dbReference>
<dbReference type="EMBL" id="JAUEPT010000155">
    <property type="protein sequence ID" value="KAK0430321.1"/>
    <property type="molecule type" value="Genomic_DNA"/>
</dbReference>
<proteinExistence type="predicted"/>
<comment type="caution">
    <text evidence="1">The sequence shown here is derived from an EMBL/GenBank/DDBJ whole genome shotgun (WGS) entry which is preliminary data.</text>
</comment>
<accession>A0AA39MD06</accession>
<keyword evidence="2" id="KW-1185">Reference proteome</keyword>
<reference evidence="1" key="1">
    <citation type="submission" date="2023-06" db="EMBL/GenBank/DDBJ databases">
        <authorList>
            <consortium name="Lawrence Berkeley National Laboratory"/>
            <person name="Ahrendt S."/>
            <person name="Sahu N."/>
            <person name="Indic B."/>
            <person name="Wong-Bajracharya J."/>
            <person name="Merenyi Z."/>
            <person name="Ke H.-M."/>
            <person name="Monk M."/>
            <person name="Kocsube S."/>
            <person name="Drula E."/>
            <person name="Lipzen A."/>
            <person name="Balint B."/>
            <person name="Henrissat B."/>
            <person name="Andreopoulos B."/>
            <person name="Martin F.M."/>
            <person name="Harder C.B."/>
            <person name="Rigling D."/>
            <person name="Ford K.L."/>
            <person name="Foster G.D."/>
            <person name="Pangilinan J."/>
            <person name="Papanicolaou A."/>
            <person name="Barry K."/>
            <person name="LaButti K."/>
            <person name="Viragh M."/>
            <person name="Koriabine M."/>
            <person name="Yan M."/>
            <person name="Riley R."/>
            <person name="Champramary S."/>
            <person name="Plett K.L."/>
            <person name="Tsai I.J."/>
            <person name="Slot J."/>
            <person name="Sipos G."/>
            <person name="Plett J."/>
            <person name="Nagy L.G."/>
            <person name="Grigoriev I.V."/>
        </authorList>
    </citation>
    <scope>NUCLEOTIDE SEQUENCE</scope>
    <source>
        <strain evidence="1">FPL87.14</strain>
    </source>
</reference>
<evidence type="ECO:0000313" key="2">
    <source>
        <dbReference type="Proteomes" id="UP001175226"/>
    </source>
</evidence>
<evidence type="ECO:0000313" key="1">
    <source>
        <dbReference type="EMBL" id="KAK0430321.1"/>
    </source>
</evidence>
<sequence length="190" mass="21515">MQSRTIPAYYEGVSLEDTWTALVNLSAGGSRGELFSFYPEPGNAGAKWRPSWGQLMTKPLPRYSGRSYMVDIDWNEEMEEDSCNAHCIEKGLVRGLAVVEGGDQHGELIIESKDGTEHVFDITAAHDYPIPEGTYTLICTHTVSYKDWVIRQRLLGERFEKMSVLQLCDEEEGGWLKDLHISKKCRNILV</sequence>
<name>A0AA39MD06_9AGAR</name>
<organism evidence="1 2">
    <name type="scientific">Armillaria borealis</name>
    <dbReference type="NCBI Taxonomy" id="47425"/>
    <lineage>
        <taxon>Eukaryota</taxon>
        <taxon>Fungi</taxon>
        <taxon>Dikarya</taxon>
        <taxon>Basidiomycota</taxon>
        <taxon>Agaricomycotina</taxon>
        <taxon>Agaricomycetes</taxon>
        <taxon>Agaricomycetidae</taxon>
        <taxon>Agaricales</taxon>
        <taxon>Marasmiineae</taxon>
        <taxon>Physalacriaceae</taxon>
        <taxon>Armillaria</taxon>
    </lineage>
</organism>
<dbReference type="AlphaFoldDB" id="A0AA39MD06"/>
<gene>
    <name evidence="1" type="ORF">EV421DRAFT_1913036</name>
</gene>
<protein>
    <submittedName>
        <fullName evidence="1">Uncharacterized protein</fullName>
    </submittedName>
</protein>